<dbReference type="InParanoid" id="A0A0Q9WN47"/>
<dbReference type="Proteomes" id="UP000008792">
    <property type="component" value="Unassembled WGS sequence"/>
</dbReference>
<accession>A0A0Q9WN47</accession>
<feature type="domain" description="CHK kinase-like" evidence="1">
    <location>
        <begin position="141"/>
        <end position="337"/>
    </location>
</feature>
<evidence type="ECO:0000313" key="2">
    <source>
        <dbReference type="EMBL" id="KRF82881.1"/>
    </source>
</evidence>
<dbReference type="AlphaFoldDB" id="A0A0Q9WN47"/>
<feature type="domain" description="CHK kinase-like" evidence="1">
    <location>
        <begin position="567"/>
        <end position="762"/>
    </location>
</feature>
<dbReference type="EMBL" id="CH940650">
    <property type="protein sequence ID" value="KRF82881.1"/>
    <property type="molecule type" value="Genomic_DNA"/>
</dbReference>
<proteinExistence type="predicted"/>
<organism evidence="2 3">
    <name type="scientific">Drosophila virilis</name>
    <name type="common">Fruit fly</name>
    <dbReference type="NCBI Taxonomy" id="7244"/>
    <lineage>
        <taxon>Eukaryota</taxon>
        <taxon>Metazoa</taxon>
        <taxon>Ecdysozoa</taxon>
        <taxon>Arthropoda</taxon>
        <taxon>Hexapoda</taxon>
        <taxon>Insecta</taxon>
        <taxon>Pterygota</taxon>
        <taxon>Neoptera</taxon>
        <taxon>Endopterygota</taxon>
        <taxon>Diptera</taxon>
        <taxon>Brachycera</taxon>
        <taxon>Muscomorpha</taxon>
        <taxon>Ephydroidea</taxon>
        <taxon>Drosophilidae</taxon>
        <taxon>Drosophila</taxon>
    </lineage>
</organism>
<dbReference type="OrthoDB" id="8250698at2759"/>
<dbReference type="Pfam" id="PF02958">
    <property type="entry name" value="EcKL"/>
    <property type="match status" value="2"/>
</dbReference>
<dbReference type="PANTHER" id="PTHR11012">
    <property type="entry name" value="PROTEIN KINASE-LIKE DOMAIN-CONTAINING"/>
    <property type="match status" value="1"/>
</dbReference>
<sequence length="847" mass="99559">MAATKNDSFNADELVAPEWLNAQFFEEVLGQHEKAAELKVVNVKMSPASGKGDHYASVMFRGNVSYTTEKGEFSKSLIIKTMPEEEGHKKEMLSDSYLFETEIGMYTKVLPRFEEILKKAGDETRLCVPCIYHSLKPRQIMIFEDLVPQGYTVIRDRNATVEELKGALTKLAKLHAVSFQILHETPDFLKEFKHGLCSMPNFMSDPFLTTGFDNFLEFLDKKPEFNKYKPYFKSLEHTYMKLFTDIMEEYRENRQPNGFYALSHGDFHLRNMMFKYNTEDNSFEDCMLLDYQICNICSITIDIIYSIYMLMSPEDRQHNCEELVNFYFSTFVDTLKKTGFKGELPRLVEFQKEMARHKFFELFLLSTFLPLMHGVRSNAFDIPDVLQNNEIRKKLYFLDEYVEDVKFLLTKFEKLGYCVKKRTSNMDTNKNVDSFNADELVAPGWLNEQFFEEVLRKHEKAPDLKVLDLHMTPASAKGDHYASVMFRANVSFSTQEGKLSKSLIIKTMPDQEGHKKEMLETSNIFRTEIAMYTKVLPKFEEILREAGDNTKLCVPCIYCSLNPRKVMIFEDLVPQGYTIIRKRDATIEELKLAFLKLAKWHAVSVHMLQEQPDYLQELKYGLFEIPNMRQDPFCTTGMRKFLELLEEIPELRKYIPHFKKMENDYVDRLEAVMQEYRNNRKPNGYYVLCHGDFHLKNMMFKHKANGSLEDVMLLDFQISNICPITIDLIYAVYMLMGIEDRHKNYKHLINYYFSQFLTTLQNIGFKGELPNSVEFWQQMSQHKCYDIYLLTTFLPMMCALKLYAFDPADIFQNEDVRKTMYRLDLYIEDVKNLLSRFEKEGYFAKSV</sequence>
<name>A0A0Q9WN47_DROVI</name>
<gene>
    <name evidence="2" type="primary">Dvir\GJ23473</name>
    <name evidence="2" type="ORF">Dvir_GJ23473</name>
</gene>
<evidence type="ECO:0000259" key="1">
    <source>
        <dbReference type="SMART" id="SM00587"/>
    </source>
</evidence>
<protein>
    <recommendedName>
        <fullName evidence="1">CHK kinase-like domain-containing protein</fullName>
    </recommendedName>
</protein>
<dbReference type="SMART" id="SM00587">
    <property type="entry name" value="CHK"/>
    <property type="match status" value="2"/>
</dbReference>
<dbReference type="Gene3D" id="3.90.1200.10">
    <property type="match status" value="2"/>
</dbReference>
<dbReference type="SUPFAM" id="SSF56112">
    <property type="entry name" value="Protein kinase-like (PK-like)"/>
    <property type="match status" value="2"/>
</dbReference>
<evidence type="ECO:0000313" key="3">
    <source>
        <dbReference type="Proteomes" id="UP000008792"/>
    </source>
</evidence>
<dbReference type="PANTHER" id="PTHR11012:SF12">
    <property type="entry name" value="CHK KINASE-LIKE DOMAIN-CONTAINING PROTEIN-RELATED"/>
    <property type="match status" value="1"/>
</dbReference>
<keyword evidence="3" id="KW-1185">Reference proteome</keyword>
<dbReference type="InterPro" id="IPR011009">
    <property type="entry name" value="Kinase-like_dom_sf"/>
</dbReference>
<reference evidence="2 3" key="1">
    <citation type="journal article" date="2007" name="Nature">
        <title>Evolution of genes and genomes on the Drosophila phylogeny.</title>
        <authorList>
            <consortium name="Drosophila 12 Genomes Consortium"/>
            <person name="Clark A.G."/>
            <person name="Eisen M.B."/>
            <person name="Smith D.R."/>
            <person name="Bergman C.M."/>
            <person name="Oliver B."/>
            <person name="Markow T.A."/>
            <person name="Kaufman T.C."/>
            <person name="Kellis M."/>
            <person name="Gelbart W."/>
            <person name="Iyer V.N."/>
            <person name="Pollard D.A."/>
            <person name="Sackton T.B."/>
            <person name="Larracuente A.M."/>
            <person name="Singh N.D."/>
            <person name="Abad J.P."/>
            <person name="Abt D.N."/>
            <person name="Adryan B."/>
            <person name="Aguade M."/>
            <person name="Akashi H."/>
            <person name="Anderson W.W."/>
            <person name="Aquadro C.F."/>
            <person name="Ardell D.H."/>
            <person name="Arguello R."/>
            <person name="Artieri C.G."/>
            <person name="Barbash D.A."/>
            <person name="Barker D."/>
            <person name="Barsanti P."/>
            <person name="Batterham P."/>
            <person name="Batzoglou S."/>
            <person name="Begun D."/>
            <person name="Bhutkar A."/>
            <person name="Blanco E."/>
            <person name="Bosak S.A."/>
            <person name="Bradley R.K."/>
            <person name="Brand A.D."/>
            <person name="Brent M.R."/>
            <person name="Brooks A.N."/>
            <person name="Brown R.H."/>
            <person name="Butlin R.K."/>
            <person name="Caggese C."/>
            <person name="Calvi B.R."/>
            <person name="Bernardo de Carvalho A."/>
            <person name="Caspi A."/>
            <person name="Castrezana S."/>
            <person name="Celniker S.E."/>
            <person name="Chang J.L."/>
            <person name="Chapple C."/>
            <person name="Chatterji S."/>
            <person name="Chinwalla A."/>
            <person name="Civetta A."/>
            <person name="Clifton S.W."/>
            <person name="Comeron J.M."/>
            <person name="Costello J.C."/>
            <person name="Coyne J.A."/>
            <person name="Daub J."/>
            <person name="David R.G."/>
            <person name="Delcher A.L."/>
            <person name="Delehaunty K."/>
            <person name="Do C.B."/>
            <person name="Ebling H."/>
            <person name="Edwards K."/>
            <person name="Eickbush T."/>
            <person name="Evans J.D."/>
            <person name="Filipski A."/>
            <person name="Findeiss S."/>
            <person name="Freyhult E."/>
            <person name="Fulton L."/>
            <person name="Fulton R."/>
            <person name="Garcia A.C."/>
            <person name="Gardiner A."/>
            <person name="Garfield D.A."/>
            <person name="Garvin B.E."/>
            <person name="Gibson G."/>
            <person name="Gilbert D."/>
            <person name="Gnerre S."/>
            <person name="Godfrey J."/>
            <person name="Good R."/>
            <person name="Gotea V."/>
            <person name="Gravely B."/>
            <person name="Greenberg A.J."/>
            <person name="Griffiths-Jones S."/>
            <person name="Gross S."/>
            <person name="Guigo R."/>
            <person name="Gustafson E.A."/>
            <person name="Haerty W."/>
            <person name="Hahn M.W."/>
            <person name="Halligan D.L."/>
            <person name="Halpern A.L."/>
            <person name="Halter G.M."/>
            <person name="Han M.V."/>
            <person name="Heger A."/>
            <person name="Hillier L."/>
            <person name="Hinrichs A.S."/>
            <person name="Holmes I."/>
            <person name="Hoskins R.A."/>
            <person name="Hubisz M.J."/>
            <person name="Hultmark D."/>
            <person name="Huntley M.A."/>
            <person name="Jaffe D.B."/>
            <person name="Jagadeeshan S."/>
            <person name="Jeck W.R."/>
            <person name="Johnson J."/>
            <person name="Jones C.D."/>
            <person name="Jordan W.C."/>
            <person name="Karpen G.H."/>
            <person name="Kataoka E."/>
            <person name="Keightley P.D."/>
            <person name="Kheradpour P."/>
            <person name="Kirkness E.F."/>
            <person name="Koerich L.B."/>
            <person name="Kristiansen K."/>
            <person name="Kudrna D."/>
            <person name="Kulathinal R.J."/>
            <person name="Kumar S."/>
            <person name="Kwok R."/>
            <person name="Lander E."/>
            <person name="Langley C.H."/>
            <person name="Lapoint R."/>
            <person name="Lazzaro B.P."/>
            <person name="Lee S.J."/>
            <person name="Levesque L."/>
            <person name="Li R."/>
            <person name="Lin C.F."/>
            <person name="Lin M.F."/>
            <person name="Lindblad-Toh K."/>
            <person name="Llopart A."/>
            <person name="Long M."/>
            <person name="Low L."/>
            <person name="Lozovsky E."/>
            <person name="Lu J."/>
            <person name="Luo M."/>
            <person name="Machado C.A."/>
            <person name="Makalowski W."/>
            <person name="Marzo M."/>
            <person name="Matsuda M."/>
            <person name="Matzkin L."/>
            <person name="McAllister B."/>
            <person name="McBride C.S."/>
            <person name="McKernan B."/>
            <person name="McKernan K."/>
            <person name="Mendez-Lago M."/>
            <person name="Minx P."/>
            <person name="Mollenhauer M.U."/>
            <person name="Montooth K."/>
            <person name="Mount S.M."/>
            <person name="Mu X."/>
            <person name="Myers E."/>
            <person name="Negre B."/>
            <person name="Newfeld S."/>
            <person name="Nielsen R."/>
            <person name="Noor M.A."/>
            <person name="O'Grady P."/>
            <person name="Pachter L."/>
            <person name="Papaceit M."/>
            <person name="Parisi M.J."/>
            <person name="Parisi M."/>
            <person name="Parts L."/>
            <person name="Pedersen J.S."/>
            <person name="Pesole G."/>
            <person name="Phillippy A.M."/>
            <person name="Ponting C.P."/>
            <person name="Pop M."/>
            <person name="Porcelli D."/>
            <person name="Powell J.R."/>
            <person name="Prohaska S."/>
            <person name="Pruitt K."/>
            <person name="Puig M."/>
            <person name="Quesneville H."/>
            <person name="Ram K.R."/>
            <person name="Rand D."/>
            <person name="Rasmussen M.D."/>
            <person name="Reed L.K."/>
            <person name="Reenan R."/>
            <person name="Reily A."/>
            <person name="Remington K.A."/>
            <person name="Rieger T.T."/>
            <person name="Ritchie M.G."/>
            <person name="Robin C."/>
            <person name="Rogers Y.H."/>
            <person name="Rohde C."/>
            <person name="Rozas J."/>
            <person name="Rubenfield M.J."/>
            <person name="Ruiz A."/>
            <person name="Russo S."/>
            <person name="Salzberg S.L."/>
            <person name="Sanchez-Gracia A."/>
            <person name="Saranga D.J."/>
            <person name="Sato H."/>
            <person name="Schaeffer S.W."/>
            <person name="Schatz M.C."/>
            <person name="Schlenke T."/>
            <person name="Schwartz R."/>
            <person name="Segarra C."/>
            <person name="Singh R.S."/>
            <person name="Sirot L."/>
            <person name="Sirota M."/>
            <person name="Sisneros N.B."/>
            <person name="Smith C.D."/>
            <person name="Smith T.F."/>
            <person name="Spieth J."/>
            <person name="Stage D.E."/>
            <person name="Stark A."/>
            <person name="Stephan W."/>
            <person name="Strausberg R.L."/>
            <person name="Strempel S."/>
            <person name="Sturgill D."/>
            <person name="Sutton G."/>
            <person name="Sutton G.G."/>
            <person name="Tao W."/>
            <person name="Teichmann S."/>
            <person name="Tobari Y.N."/>
            <person name="Tomimura Y."/>
            <person name="Tsolas J.M."/>
            <person name="Valente V.L."/>
            <person name="Venter E."/>
            <person name="Venter J.C."/>
            <person name="Vicario S."/>
            <person name="Vieira F.G."/>
            <person name="Vilella A.J."/>
            <person name="Villasante A."/>
            <person name="Walenz B."/>
            <person name="Wang J."/>
            <person name="Wasserman M."/>
            <person name="Watts T."/>
            <person name="Wilson D."/>
            <person name="Wilson R.K."/>
            <person name="Wing R.A."/>
            <person name="Wolfner M.F."/>
            <person name="Wong A."/>
            <person name="Wong G.K."/>
            <person name="Wu C.I."/>
            <person name="Wu G."/>
            <person name="Yamamoto D."/>
            <person name="Yang H.P."/>
            <person name="Yang S.P."/>
            <person name="Yorke J.A."/>
            <person name="Yoshida K."/>
            <person name="Zdobnov E."/>
            <person name="Zhang P."/>
            <person name="Zhang Y."/>
            <person name="Zimin A.V."/>
            <person name="Baldwin J."/>
            <person name="Abdouelleil A."/>
            <person name="Abdulkadir J."/>
            <person name="Abebe A."/>
            <person name="Abera B."/>
            <person name="Abreu J."/>
            <person name="Acer S.C."/>
            <person name="Aftuck L."/>
            <person name="Alexander A."/>
            <person name="An P."/>
            <person name="Anderson E."/>
            <person name="Anderson S."/>
            <person name="Arachi H."/>
            <person name="Azer M."/>
            <person name="Bachantsang P."/>
            <person name="Barry A."/>
            <person name="Bayul T."/>
            <person name="Berlin A."/>
            <person name="Bessette D."/>
            <person name="Bloom T."/>
            <person name="Blye J."/>
            <person name="Boguslavskiy L."/>
            <person name="Bonnet C."/>
            <person name="Boukhgalter B."/>
            <person name="Bourzgui I."/>
            <person name="Brown A."/>
            <person name="Cahill P."/>
            <person name="Channer S."/>
            <person name="Cheshatsang Y."/>
            <person name="Chuda L."/>
            <person name="Citroen M."/>
            <person name="Collymore A."/>
            <person name="Cooke P."/>
            <person name="Costello M."/>
            <person name="D'Aco K."/>
            <person name="Daza R."/>
            <person name="De Haan G."/>
            <person name="DeGray S."/>
            <person name="DeMaso C."/>
            <person name="Dhargay N."/>
            <person name="Dooley K."/>
            <person name="Dooley E."/>
            <person name="Doricent M."/>
            <person name="Dorje P."/>
            <person name="Dorjee K."/>
            <person name="Dupes A."/>
            <person name="Elong R."/>
            <person name="Falk J."/>
            <person name="Farina A."/>
            <person name="Faro S."/>
            <person name="Ferguson D."/>
            <person name="Fisher S."/>
            <person name="Foley C.D."/>
            <person name="Franke A."/>
            <person name="Friedrich D."/>
            <person name="Gadbois L."/>
            <person name="Gearin G."/>
            <person name="Gearin C.R."/>
            <person name="Giannoukos G."/>
            <person name="Goode T."/>
            <person name="Graham J."/>
            <person name="Grandbois E."/>
            <person name="Grewal S."/>
            <person name="Gyaltsen K."/>
            <person name="Hafez N."/>
            <person name="Hagos B."/>
            <person name="Hall J."/>
            <person name="Henson C."/>
            <person name="Hollinger A."/>
            <person name="Honan T."/>
            <person name="Huard M.D."/>
            <person name="Hughes L."/>
            <person name="Hurhula B."/>
            <person name="Husby M.E."/>
            <person name="Kamat A."/>
            <person name="Kanga B."/>
            <person name="Kashin S."/>
            <person name="Khazanovich D."/>
            <person name="Kisner P."/>
            <person name="Lance K."/>
            <person name="Lara M."/>
            <person name="Lee W."/>
            <person name="Lennon N."/>
            <person name="Letendre F."/>
            <person name="LeVine R."/>
            <person name="Lipovsky A."/>
            <person name="Liu X."/>
            <person name="Liu J."/>
            <person name="Liu S."/>
            <person name="Lokyitsang T."/>
            <person name="Lokyitsang Y."/>
            <person name="Lubonja R."/>
            <person name="Lui A."/>
            <person name="MacDonald P."/>
            <person name="Magnisalis V."/>
            <person name="Maru K."/>
            <person name="Matthews C."/>
            <person name="McCusker W."/>
            <person name="McDonough S."/>
            <person name="Mehta T."/>
            <person name="Meldrim J."/>
            <person name="Meneus L."/>
            <person name="Mihai O."/>
            <person name="Mihalev A."/>
            <person name="Mihova T."/>
            <person name="Mittelman R."/>
            <person name="Mlenga V."/>
            <person name="Montmayeur A."/>
            <person name="Mulrain L."/>
            <person name="Navidi A."/>
            <person name="Naylor J."/>
            <person name="Negash T."/>
            <person name="Nguyen T."/>
            <person name="Nguyen N."/>
            <person name="Nicol R."/>
            <person name="Norbu C."/>
            <person name="Norbu N."/>
            <person name="Novod N."/>
            <person name="O'Neill B."/>
            <person name="Osman S."/>
            <person name="Markiewicz E."/>
            <person name="Oyono O.L."/>
            <person name="Patti C."/>
            <person name="Phunkhang P."/>
            <person name="Pierre F."/>
            <person name="Priest M."/>
            <person name="Raghuraman S."/>
            <person name="Rege F."/>
            <person name="Reyes R."/>
            <person name="Rise C."/>
            <person name="Rogov P."/>
            <person name="Ross K."/>
            <person name="Ryan E."/>
            <person name="Settipalli S."/>
            <person name="Shea T."/>
            <person name="Sherpa N."/>
            <person name="Shi L."/>
            <person name="Shih D."/>
            <person name="Sparrow T."/>
            <person name="Spaulding J."/>
            <person name="Stalker J."/>
            <person name="Stange-Thomann N."/>
            <person name="Stavropoulos S."/>
            <person name="Stone C."/>
            <person name="Strader C."/>
            <person name="Tesfaye S."/>
            <person name="Thomson T."/>
            <person name="Thoulutsang Y."/>
            <person name="Thoulutsang D."/>
            <person name="Topham K."/>
            <person name="Topping I."/>
            <person name="Tsamla T."/>
            <person name="Vassiliev H."/>
            <person name="Vo A."/>
            <person name="Wangchuk T."/>
            <person name="Wangdi T."/>
            <person name="Weiand M."/>
            <person name="Wilkinson J."/>
            <person name="Wilson A."/>
            <person name="Yadav S."/>
            <person name="Young G."/>
            <person name="Yu Q."/>
            <person name="Zembek L."/>
            <person name="Zhong D."/>
            <person name="Zimmer A."/>
            <person name="Zwirko Z."/>
            <person name="Jaffe D.B."/>
            <person name="Alvarez P."/>
            <person name="Brockman W."/>
            <person name="Butler J."/>
            <person name="Chin C."/>
            <person name="Gnerre S."/>
            <person name="Grabherr M."/>
            <person name="Kleber M."/>
            <person name="Mauceli E."/>
            <person name="MacCallum I."/>
        </authorList>
    </citation>
    <scope>NUCLEOTIDE SEQUENCE [LARGE SCALE GENOMIC DNA]</scope>
    <source>
        <strain evidence="3">Tucson 15010-1051.87</strain>
    </source>
</reference>
<dbReference type="InterPro" id="IPR015897">
    <property type="entry name" value="CHK_kinase-like"/>
</dbReference>
<dbReference type="InterPro" id="IPR004119">
    <property type="entry name" value="EcKL"/>
</dbReference>
<dbReference type="eggNOG" id="ENOG502RZD1">
    <property type="taxonomic scope" value="Eukaryota"/>
</dbReference>